<keyword evidence="1" id="KW-0812">Transmembrane</keyword>
<dbReference type="RefSeq" id="WP_209555846.1">
    <property type="nucleotide sequence ID" value="NZ_JAEDXU010000001.1"/>
</dbReference>
<organism evidence="2 3">
    <name type="scientific">Enterococcus larvae</name>
    <dbReference type="NCBI Taxonomy" id="2794352"/>
    <lineage>
        <taxon>Bacteria</taxon>
        <taxon>Bacillati</taxon>
        <taxon>Bacillota</taxon>
        <taxon>Bacilli</taxon>
        <taxon>Lactobacillales</taxon>
        <taxon>Enterococcaceae</taxon>
        <taxon>Enterococcus</taxon>
    </lineage>
</organism>
<accession>A0ABS4CEK7</accession>
<keyword evidence="1" id="KW-0472">Membrane</keyword>
<evidence type="ECO:0000256" key="1">
    <source>
        <dbReference type="SAM" id="Phobius"/>
    </source>
</evidence>
<sequence length="264" mass="31009">MAMLLILIAIFILAMLGIKKKWKLFFLLLLIGGLCGGLGYYAFYGKPLSKKKEEVSEYFSYFEDHFQFQDQLENYTWKTDYSSTPRLFFDFEAYQKDWILINDALSETTPEETGIGVLRNHIYAHYAAYVTEEFIFDKEQGNDFSKVVNYLDERGYDYQWDAEIHYPKDSEGFDLYIETSISANLRINRLNQEVSLEKELVYYKDKTMESFDFLDYMAYFDYGIHLTGTYFGDSSEIIDDSELNQLINDSLTNDCLTVVLSKKE</sequence>
<proteinExistence type="predicted"/>
<comment type="caution">
    <text evidence="2">The sequence shown here is derived from an EMBL/GenBank/DDBJ whole genome shotgun (WGS) entry which is preliminary data.</text>
</comment>
<dbReference type="Proteomes" id="UP000673375">
    <property type="component" value="Unassembled WGS sequence"/>
</dbReference>
<dbReference type="EMBL" id="JAEDXU010000001">
    <property type="protein sequence ID" value="MBP1045059.1"/>
    <property type="molecule type" value="Genomic_DNA"/>
</dbReference>
<name>A0ABS4CEK7_9ENTE</name>
<protein>
    <submittedName>
        <fullName evidence="2">Uncharacterized protein</fullName>
    </submittedName>
</protein>
<reference evidence="2 3" key="1">
    <citation type="submission" date="2020-12" db="EMBL/GenBank/DDBJ databases">
        <title>Vagococcus allomyrinae sp. nov. and Enterococcus lavae sp. nov., isolated from the larvae of Allomyrina dichotoma.</title>
        <authorList>
            <person name="Lee S.D."/>
        </authorList>
    </citation>
    <scope>NUCLEOTIDE SEQUENCE [LARGE SCALE GENOMIC DNA]</scope>
    <source>
        <strain evidence="2 3">BWM-S5</strain>
    </source>
</reference>
<keyword evidence="1" id="KW-1133">Transmembrane helix</keyword>
<keyword evidence="3" id="KW-1185">Reference proteome</keyword>
<evidence type="ECO:0000313" key="2">
    <source>
        <dbReference type="EMBL" id="MBP1045059.1"/>
    </source>
</evidence>
<evidence type="ECO:0000313" key="3">
    <source>
        <dbReference type="Proteomes" id="UP000673375"/>
    </source>
</evidence>
<feature type="transmembrane region" description="Helical" evidence="1">
    <location>
        <begin position="26"/>
        <end position="44"/>
    </location>
</feature>
<gene>
    <name evidence="2" type="ORF">I6N96_02115</name>
</gene>